<organism evidence="8 9">
    <name type="scientific">Dillenia turbinata</name>
    <dbReference type="NCBI Taxonomy" id="194707"/>
    <lineage>
        <taxon>Eukaryota</taxon>
        <taxon>Viridiplantae</taxon>
        <taxon>Streptophyta</taxon>
        <taxon>Embryophyta</taxon>
        <taxon>Tracheophyta</taxon>
        <taxon>Spermatophyta</taxon>
        <taxon>Magnoliopsida</taxon>
        <taxon>eudicotyledons</taxon>
        <taxon>Gunneridae</taxon>
        <taxon>Pentapetalae</taxon>
        <taxon>Dilleniales</taxon>
        <taxon>Dilleniaceae</taxon>
        <taxon>Dillenia</taxon>
    </lineage>
</organism>
<evidence type="ECO:0000313" key="9">
    <source>
        <dbReference type="Proteomes" id="UP001370490"/>
    </source>
</evidence>
<feature type="domain" description="PARG catalytic Macro" evidence="6">
    <location>
        <begin position="265"/>
        <end position="519"/>
    </location>
</feature>
<gene>
    <name evidence="8" type="ORF">RJ641_004500</name>
</gene>
<feature type="active site" evidence="4">
    <location>
        <position position="295"/>
    </location>
</feature>
<sequence>MEHENRCVRIQLHNLKGRESGDGGERVRVRMESREDLKSILPFLPLVLESSSLDWPSPAVKTLKALSQGPDHSNVNSGEFLFLAISDLRHSLALYSQPLAVSVADGYSLFFDDLISRDESAKWFGEVMPALATLLLRFPSLLETHYQRSKDVVTGISTGLRLLPSQKPGLVFLSQELIAALLACSFLCLFPITSRGAKCLPMINFDHLFASLYHSYHLTQENKIKCIMHYFKRICSDIPMGCVSFERKVLSFECSSYSVPYPKVDYWSKSVASLSQFKVHESGLIEDHGDALEVDFANMYIGGGALSRGCVQEEIRFMVNPELIAGMLFLPRMADNEAIEIVGAERFSNYTGYGSSFRFSGNHVDNREVDFMGRRKTRIIAIDALCCPGLRQYGTEWRLIRHSVHCKKSIEETQSLGAHLGQDANDCIEMLELPEIIEGSSTSTEVNYISCGHSVNRKCQGKNNGYVDHQDEIGIATGNWGCGAFGGDPELKAIIQWIAASQALRPSISYFTFGEQSLQMLDQVSDWILSHEWTVGDLWNMLVEYSKQRLKLETKLGFFAWLLPSLRADQMDLYESGKTEPTANTMKD</sequence>
<dbReference type="InterPro" id="IPR007724">
    <property type="entry name" value="Poly_GlycHdrlase"/>
</dbReference>
<dbReference type="GO" id="GO:0005737">
    <property type="term" value="C:cytoplasm"/>
    <property type="evidence" value="ECO:0007669"/>
    <property type="project" value="TreeGrafter"/>
</dbReference>
<feature type="binding site" evidence="5">
    <location>
        <position position="312"/>
    </location>
    <ligand>
        <name>substrate</name>
    </ligand>
</feature>
<keyword evidence="3" id="KW-0378">Hydrolase</keyword>
<comment type="caution">
    <text evidence="8">The sequence shown here is derived from an EMBL/GenBank/DDBJ whole genome shotgun (WGS) entry which is preliminary data.</text>
</comment>
<dbReference type="GO" id="GO:0005975">
    <property type="term" value="P:carbohydrate metabolic process"/>
    <property type="evidence" value="ECO:0007669"/>
    <property type="project" value="InterPro"/>
</dbReference>
<accession>A0AAN8Z9W5</accession>
<dbReference type="PANTHER" id="PTHR12837">
    <property type="entry name" value="POLY ADP-RIBOSE GLYCOHYDROLASE"/>
    <property type="match status" value="1"/>
</dbReference>
<dbReference type="InterPro" id="IPR046372">
    <property type="entry name" value="PARG_cat_C"/>
</dbReference>
<protein>
    <recommendedName>
        <fullName evidence="2">poly(ADP-ribose) glycohydrolase</fullName>
        <ecNumber evidence="2">3.2.1.143</ecNumber>
    </recommendedName>
</protein>
<evidence type="ECO:0000256" key="5">
    <source>
        <dbReference type="PIRSR" id="PIRSR607724-2"/>
    </source>
</evidence>
<feature type="binding site" evidence="5">
    <location>
        <position position="353"/>
    </location>
    <ligand>
        <name>substrate</name>
    </ligand>
</feature>
<evidence type="ECO:0000313" key="8">
    <source>
        <dbReference type="EMBL" id="KAK6930406.1"/>
    </source>
</evidence>
<dbReference type="GO" id="GO:0006282">
    <property type="term" value="P:regulation of DNA repair"/>
    <property type="evidence" value="ECO:0007669"/>
    <property type="project" value="InterPro"/>
</dbReference>
<comment type="similarity">
    <text evidence="1">Belongs to the poly(ADP-ribose) glycohydrolase family.</text>
</comment>
<dbReference type="EC" id="3.2.1.143" evidence="2"/>
<dbReference type="GO" id="GO:1990966">
    <property type="term" value="P:ATP generation from poly-ADP-D-ribose"/>
    <property type="evidence" value="ECO:0007669"/>
    <property type="project" value="TreeGrafter"/>
</dbReference>
<dbReference type="InterPro" id="IPR048362">
    <property type="entry name" value="PARG_helical"/>
</dbReference>
<proteinExistence type="inferred from homology"/>
<dbReference type="Proteomes" id="UP001370490">
    <property type="component" value="Unassembled WGS sequence"/>
</dbReference>
<dbReference type="PANTHER" id="PTHR12837:SF0">
    <property type="entry name" value="POLY(ADP-RIBOSE) GLYCOHYDROLASE"/>
    <property type="match status" value="1"/>
</dbReference>
<evidence type="ECO:0000256" key="1">
    <source>
        <dbReference type="ARBA" id="ARBA00009545"/>
    </source>
</evidence>
<feature type="domain" description="PARG helical" evidence="7">
    <location>
        <begin position="116"/>
        <end position="247"/>
    </location>
</feature>
<evidence type="ECO:0000259" key="7">
    <source>
        <dbReference type="Pfam" id="PF20811"/>
    </source>
</evidence>
<dbReference type="Pfam" id="PF20811">
    <property type="entry name" value="PARG_cat_N"/>
    <property type="match status" value="1"/>
</dbReference>
<dbReference type="EMBL" id="JBAMMX010000012">
    <property type="protein sequence ID" value="KAK6930406.1"/>
    <property type="molecule type" value="Genomic_DNA"/>
</dbReference>
<dbReference type="AlphaFoldDB" id="A0AAN8Z9W5"/>
<dbReference type="Pfam" id="PF05028">
    <property type="entry name" value="PARG_cat_C"/>
    <property type="match status" value="1"/>
</dbReference>
<dbReference type="GO" id="GO:0005634">
    <property type="term" value="C:nucleus"/>
    <property type="evidence" value="ECO:0007669"/>
    <property type="project" value="TreeGrafter"/>
</dbReference>
<evidence type="ECO:0000259" key="6">
    <source>
        <dbReference type="Pfam" id="PF05028"/>
    </source>
</evidence>
<reference evidence="8 9" key="1">
    <citation type="submission" date="2023-12" db="EMBL/GenBank/DDBJ databases">
        <title>A high-quality genome assembly for Dillenia turbinata (Dilleniales).</title>
        <authorList>
            <person name="Chanderbali A."/>
        </authorList>
    </citation>
    <scope>NUCLEOTIDE SEQUENCE [LARGE SCALE GENOMIC DNA]</scope>
    <source>
        <strain evidence="8">LSX21</strain>
        <tissue evidence="8">Leaf</tissue>
    </source>
</reference>
<evidence type="ECO:0000256" key="4">
    <source>
        <dbReference type="PIRSR" id="PIRSR607724-1"/>
    </source>
</evidence>
<evidence type="ECO:0000256" key="3">
    <source>
        <dbReference type="ARBA" id="ARBA00022801"/>
    </source>
</evidence>
<name>A0AAN8Z9W5_9MAGN</name>
<feature type="active site" evidence="4">
    <location>
        <position position="313"/>
    </location>
</feature>
<feature type="active site" evidence="4">
    <location>
        <position position="314"/>
    </location>
</feature>
<evidence type="ECO:0000256" key="2">
    <source>
        <dbReference type="ARBA" id="ARBA00012255"/>
    </source>
</evidence>
<dbReference type="GO" id="GO:0004649">
    <property type="term" value="F:poly(ADP-ribose) glycohydrolase activity"/>
    <property type="evidence" value="ECO:0007669"/>
    <property type="project" value="UniProtKB-EC"/>
</dbReference>
<keyword evidence="9" id="KW-1185">Reference proteome</keyword>
<dbReference type="GO" id="GO:0009225">
    <property type="term" value="P:nucleotide-sugar metabolic process"/>
    <property type="evidence" value="ECO:0007669"/>
    <property type="project" value="TreeGrafter"/>
</dbReference>
<feature type="binding site" evidence="5">
    <location>
        <position position="298"/>
    </location>
    <ligand>
        <name>substrate</name>
    </ligand>
</feature>
<feature type="non-terminal residue" evidence="8">
    <location>
        <position position="588"/>
    </location>
</feature>